<proteinExistence type="predicted"/>
<gene>
    <name evidence="1" type="ORF">MNB_SV-13-164</name>
</gene>
<dbReference type="AlphaFoldDB" id="A0A1W1CG49"/>
<dbReference type="Gene3D" id="3.40.50.1820">
    <property type="entry name" value="alpha/beta hydrolase"/>
    <property type="match status" value="1"/>
</dbReference>
<sequence>MKYFNGFSLLGEEVLFKDYLLESDYAVAGFSYGSQKAFEYVYASSHRIDRLILLSPAFFQDQKSSFKRRELRYFDRGEDAYIKQFLMNVSSPFLSNVVDKYLDIGKKYQLEDLLDYRWDKEKIKEVIARGTSIEIFVGVEDKIVNIDEVLAFFEDTECVCYKLKDAGHLLYT</sequence>
<protein>
    <recommendedName>
        <fullName evidence="2">AB hydrolase-1 domain-containing protein</fullName>
    </recommendedName>
</protein>
<evidence type="ECO:0008006" key="2">
    <source>
        <dbReference type="Google" id="ProtNLM"/>
    </source>
</evidence>
<dbReference type="NCBIfam" id="NF033854">
    <property type="entry name" value="esterase_BioV"/>
    <property type="match status" value="1"/>
</dbReference>
<dbReference type="InterPro" id="IPR029058">
    <property type="entry name" value="AB_hydrolase_fold"/>
</dbReference>
<evidence type="ECO:0000313" key="1">
    <source>
        <dbReference type="EMBL" id="SFV64766.1"/>
    </source>
</evidence>
<dbReference type="SUPFAM" id="SSF53474">
    <property type="entry name" value="alpha/beta-Hydrolases"/>
    <property type="match status" value="1"/>
</dbReference>
<accession>A0A1W1CG49</accession>
<dbReference type="EMBL" id="FPHM01000087">
    <property type="protein sequence ID" value="SFV64766.1"/>
    <property type="molecule type" value="Genomic_DNA"/>
</dbReference>
<name>A0A1W1CG49_9ZZZZ</name>
<reference evidence="1" key="1">
    <citation type="submission" date="2016-10" db="EMBL/GenBank/DDBJ databases">
        <authorList>
            <person name="de Groot N.N."/>
        </authorList>
    </citation>
    <scope>NUCLEOTIDE SEQUENCE</scope>
</reference>
<organism evidence="1">
    <name type="scientific">hydrothermal vent metagenome</name>
    <dbReference type="NCBI Taxonomy" id="652676"/>
    <lineage>
        <taxon>unclassified sequences</taxon>
        <taxon>metagenomes</taxon>
        <taxon>ecological metagenomes</taxon>
    </lineage>
</organism>